<sequence length="50" mass="6038">MSTTTSWTIHRHYTNIIWKYNFLIVGSPEMSNDLIIWKFNPSTYCTWSDH</sequence>
<proteinExistence type="predicted"/>
<protein>
    <submittedName>
        <fullName evidence="1">Uncharacterized protein</fullName>
    </submittedName>
</protein>
<accession>A0A183MSU4</accession>
<gene>
    <name evidence="1" type="ORF">SMRZ_LOCUS19119</name>
</gene>
<reference evidence="1 2" key="1">
    <citation type="submission" date="2018-11" db="EMBL/GenBank/DDBJ databases">
        <authorList>
            <consortium name="Pathogen Informatics"/>
        </authorList>
    </citation>
    <scope>NUCLEOTIDE SEQUENCE [LARGE SCALE GENOMIC DNA]</scope>
    <source>
        <strain evidence="1 2">Zambia</strain>
    </source>
</reference>
<evidence type="ECO:0000313" key="1">
    <source>
        <dbReference type="EMBL" id="VDP30481.1"/>
    </source>
</evidence>
<dbReference type="EMBL" id="UZAI01017863">
    <property type="protein sequence ID" value="VDP30481.1"/>
    <property type="molecule type" value="Genomic_DNA"/>
</dbReference>
<keyword evidence="2" id="KW-1185">Reference proteome</keyword>
<organism evidence="1 2">
    <name type="scientific">Schistosoma margrebowiei</name>
    <dbReference type="NCBI Taxonomy" id="48269"/>
    <lineage>
        <taxon>Eukaryota</taxon>
        <taxon>Metazoa</taxon>
        <taxon>Spiralia</taxon>
        <taxon>Lophotrochozoa</taxon>
        <taxon>Platyhelminthes</taxon>
        <taxon>Trematoda</taxon>
        <taxon>Digenea</taxon>
        <taxon>Strigeidida</taxon>
        <taxon>Schistosomatoidea</taxon>
        <taxon>Schistosomatidae</taxon>
        <taxon>Schistosoma</taxon>
    </lineage>
</organism>
<dbReference type="AlphaFoldDB" id="A0A183MSU4"/>
<evidence type="ECO:0000313" key="2">
    <source>
        <dbReference type="Proteomes" id="UP000277204"/>
    </source>
</evidence>
<dbReference type="Proteomes" id="UP000277204">
    <property type="component" value="Unassembled WGS sequence"/>
</dbReference>
<name>A0A183MSU4_9TREM</name>